<dbReference type="Proteomes" id="UP001334248">
    <property type="component" value="Unassembled WGS sequence"/>
</dbReference>
<name>A0ABR0R9C8_9EURO</name>
<reference evidence="2 3" key="1">
    <citation type="journal article" date="2023" name="Res Sq">
        <title>Genomic and morphological characterization of Knufia obscura isolated from the Mars 2020 spacecraft assembly facility.</title>
        <authorList>
            <person name="Chander A.M."/>
            <person name="Teixeira M.M."/>
            <person name="Singh N.K."/>
            <person name="Williams M.P."/>
            <person name="Parker C.W."/>
            <person name="Leo P."/>
            <person name="Stajich J.E."/>
            <person name="Torok T."/>
            <person name="Tighe S."/>
            <person name="Mason C.E."/>
            <person name="Venkateswaran K."/>
        </authorList>
    </citation>
    <scope>NUCLEOTIDE SEQUENCE [LARGE SCALE GENOMIC DNA]</scope>
    <source>
        <strain evidence="2 3">CCFEE 5817</strain>
    </source>
</reference>
<feature type="compositionally biased region" description="Polar residues" evidence="1">
    <location>
        <begin position="382"/>
        <end position="404"/>
    </location>
</feature>
<gene>
    <name evidence="2" type="ORF">PMZ80_010540</name>
</gene>
<accession>A0ABR0R9C8</accession>
<comment type="caution">
    <text evidence="2">The sequence shown here is derived from an EMBL/GenBank/DDBJ whole genome shotgun (WGS) entry which is preliminary data.</text>
</comment>
<evidence type="ECO:0000313" key="2">
    <source>
        <dbReference type="EMBL" id="KAK5937240.1"/>
    </source>
</evidence>
<evidence type="ECO:0000256" key="1">
    <source>
        <dbReference type="SAM" id="MobiDB-lite"/>
    </source>
</evidence>
<dbReference type="GeneID" id="90003989"/>
<dbReference type="EMBL" id="JAVHJV010000018">
    <property type="protein sequence ID" value="KAK5937240.1"/>
    <property type="molecule type" value="Genomic_DNA"/>
</dbReference>
<sequence length="527" mass="59065">MVWEKGRAIYQVLLELDMPKTRETKLTDATRSMVHKYIKTFPGQAKTDLGTLRDLPYQLSRDFLNTYGTSFFDHASSKLRWPQDSDHRRRKRHTSDSEDDDSPKQAVRSVRRRLNGNDTNDKLFDQHPLPTPGSPDIQPESTRDLDSEHAADTVAGLTSKPPNPLEDHLSLYFTPKFDRSSRSRTKYGSDRDSTISHTTGKSQSPSLSDEPLHNTRQAQLRQHLPLALAKNEQEKSDMQRSYSTTWRQQMRQERSSADPKDIASPSKARRTSSLQKNRKQRMTDLEEVRATIFSIPESEDEDEDNAIPKPGSPQLDYSPREGSDQISLRPPMHDEAYGDSLHHSASHSDNELEASNPVAADEQPTTATQTHDTPHVDAETPDLSSQQQKQSTRALSISSQQTEETCSDDDMPLLNKTQAQNIPGPSHADDLNAEKGGLHGAQPQPHPLYTLSLPGKAKAFDIPGDKITGMLQTLLARLEIHKLELQLKSWCAGQANASEIILYAQGKVSDMQAETELMARKGAVVRE</sequence>
<organism evidence="2 3">
    <name type="scientific">Knufia obscura</name>
    <dbReference type="NCBI Taxonomy" id="1635080"/>
    <lineage>
        <taxon>Eukaryota</taxon>
        <taxon>Fungi</taxon>
        <taxon>Dikarya</taxon>
        <taxon>Ascomycota</taxon>
        <taxon>Pezizomycotina</taxon>
        <taxon>Eurotiomycetes</taxon>
        <taxon>Chaetothyriomycetidae</taxon>
        <taxon>Chaetothyriales</taxon>
        <taxon>Trichomeriaceae</taxon>
        <taxon>Knufia</taxon>
    </lineage>
</organism>
<feature type="compositionally biased region" description="Polar residues" evidence="1">
    <location>
        <begin position="195"/>
        <end position="207"/>
    </location>
</feature>
<feature type="region of interest" description="Disordered" evidence="1">
    <location>
        <begin position="179"/>
        <end position="449"/>
    </location>
</feature>
<proteinExistence type="predicted"/>
<feature type="compositionally biased region" description="Basic and acidic residues" evidence="1">
    <location>
        <begin position="427"/>
        <end position="437"/>
    </location>
</feature>
<keyword evidence="3" id="KW-1185">Reference proteome</keyword>
<feature type="compositionally biased region" description="Basic and acidic residues" evidence="1">
    <location>
        <begin position="250"/>
        <end position="261"/>
    </location>
</feature>
<protein>
    <submittedName>
        <fullName evidence="2">Uncharacterized protein</fullName>
    </submittedName>
</protein>
<evidence type="ECO:0000313" key="3">
    <source>
        <dbReference type="Proteomes" id="UP001334248"/>
    </source>
</evidence>
<feature type="region of interest" description="Disordered" evidence="1">
    <location>
        <begin position="81"/>
        <end position="149"/>
    </location>
</feature>
<feature type="compositionally biased region" description="Basic and acidic residues" evidence="1">
    <location>
        <begin position="331"/>
        <end position="350"/>
    </location>
</feature>
<feature type="compositionally biased region" description="Basic and acidic residues" evidence="1">
    <location>
        <begin position="179"/>
        <end position="194"/>
    </location>
</feature>
<dbReference type="RefSeq" id="XP_064725330.1">
    <property type="nucleotide sequence ID" value="XM_064878929.1"/>
</dbReference>
<feature type="compositionally biased region" description="Polar residues" evidence="1">
    <location>
        <begin position="239"/>
        <end position="249"/>
    </location>
</feature>